<evidence type="ECO:0000256" key="10">
    <source>
        <dbReference type="ARBA" id="ARBA00029594"/>
    </source>
</evidence>
<accession>A0A850P902</accession>
<dbReference type="InterPro" id="IPR027379">
    <property type="entry name" value="CLS_N"/>
</dbReference>
<keyword evidence="8 11" id="KW-1133">Transmembrane helix</keyword>
<dbReference type="Pfam" id="PF13091">
    <property type="entry name" value="PLDc_2"/>
    <property type="match status" value="2"/>
</dbReference>
<evidence type="ECO:0000256" key="11">
    <source>
        <dbReference type="SAM" id="Phobius"/>
    </source>
</evidence>
<dbReference type="PROSITE" id="PS50035">
    <property type="entry name" value="PLD"/>
    <property type="match status" value="2"/>
</dbReference>
<evidence type="ECO:0000256" key="6">
    <source>
        <dbReference type="ARBA" id="ARBA00022525"/>
    </source>
</evidence>
<dbReference type="EMBL" id="JABXXR010000002">
    <property type="protein sequence ID" value="NVN39050.1"/>
    <property type="molecule type" value="Genomic_DNA"/>
</dbReference>
<dbReference type="SUPFAM" id="SSF56024">
    <property type="entry name" value="Phospholipase D/nuclease"/>
    <property type="match status" value="2"/>
</dbReference>
<evidence type="ECO:0000256" key="5">
    <source>
        <dbReference type="ARBA" id="ARBA00022475"/>
    </source>
</evidence>
<dbReference type="Pfam" id="PF13396">
    <property type="entry name" value="PLDc_N"/>
    <property type="match status" value="1"/>
</dbReference>
<dbReference type="SMART" id="SM00155">
    <property type="entry name" value="PLDc"/>
    <property type="match status" value="2"/>
</dbReference>
<feature type="domain" description="PLD phosphodiesterase" evidence="12">
    <location>
        <begin position="385"/>
        <end position="412"/>
    </location>
</feature>
<evidence type="ECO:0000256" key="4">
    <source>
        <dbReference type="ARBA" id="ARBA00018392"/>
    </source>
</evidence>
<evidence type="ECO:0000313" key="14">
    <source>
        <dbReference type="Proteomes" id="UP000585665"/>
    </source>
</evidence>
<sequence length="470" mass="52769">MIFHHALDYLMLAGRIALAVAVTLHVLRTKRDTSASIGWIGIAWMMPILGSGLYVMFGVNRVRRLARKLVRHHHWNAAATPGEHKFKVEGSLAPLALMVGKLTERPILRGNLVRMLHDGDEAYPQMLAAIGEARTSVLLCSYIFRGDAIGQQFVDALIAAHRRGVMVRVLVDGIGSGYLRCPVARALGAGGVPCGRFMHSVWPWRMPFINLRNHRKILVVDGMLGFMGGLNIGQENVLRLKTHEPVADTHFRLEGPVVRQLTEAFVRDWSFTKAEDLSGEAIYPALTPRGEAPARIVTAGPDADLEKIEYAMLQAISLSRRSVRLMTPYFLPDDRFTTELALASMRGVEVDIVVPARSNHVVIDWARDAGFKPLLDAGCRVWLARAPFNHSKLMCVDREWSFVGSSNLDIRSLRLNFEINLEVYDEAQTQRIDGFICEHRHKRLTHHDLDNRSTLVKLRDASARLMQPYL</sequence>
<reference evidence="13 14" key="1">
    <citation type="submission" date="2020-06" db="EMBL/GenBank/DDBJ databases">
        <title>Description of novel acetic acid bacteria.</title>
        <authorList>
            <person name="Sombolestani A."/>
        </authorList>
    </citation>
    <scope>NUCLEOTIDE SEQUENCE [LARGE SCALE GENOMIC DNA]</scope>
    <source>
        <strain evidence="13 14">LMG 27010</strain>
    </source>
</reference>
<feature type="transmembrane region" description="Helical" evidence="11">
    <location>
        <begin position="39"/>
        <end position="59"/>
    </location>
</feature>
<comment type="caution">
    <text evidence="13">The sequence shown here is derived from an EMBL/GenBank/DDBJ whole genome shotgun (WGS) entry which is preliminary data.</text>
</comment>
<evidence type="ECO:0000256" key="8">
    <source>
        <dbReference type="ARBA" id="ARBA00022989"/>
    </source>
</evidence>
<comment type="subcellular location">
    <subcellularLocation>
        <location evidence="3">Cell membrane</location>
        <topology evidence="3">Multi-pass membrane protein</topology>
    </subcellularLocation>
    <subcellularLocation>
        <location evidence="2">Secreted</location>
    </subcellularLocation>
</comment>
<evidence type="ECO:0000256" key="7">
    <source>
        <dbReference type="ARBA" id="ARBA00022692"/>
    </source>
</evidence>
<keyword evidence="5" id="KW-1003">Cell membrane</keyword>
<evidence type="ECO:0000256" key="2">
    <source>
        <dbReference type="ARBA" id="ARBA00004613"/>
    </source>
</evidence>
<dbReference type="PANTHER" id="PTHR21248:SF22">
    <property type="entry name" value="PHOSPHOLIPASE D"/>
    <property type="match status" value="1"/>
</dbReference>
<dbReference type="GO" id="GO:0008808">
    <property type="term" value="F:cardiolipin synthase activity"/>
    <property type="evidence" value="ECO:0007669"/>
    <property type="project" value="TreeGrafter"/>
</dbReference>
<keyword evidence="14" id="KW-1185">Reference proteome</keyword>
<evidence type="ECO:0000313" key="13">
    <source>
        <dbReference type="EMBL" id="NVN39050.1"/>
    </source>
</evidence>
<feature type="domain" description="PLD phosphodiesterase" evidence="12">
    <location>
        <begin position="209"/>
        <end position="236"/>
    </location>
</feature>
<dbReference type="GO" id="GO:0005886">
    <property type="term" value="C:plasma membrane"/>
    <property type="evidence" value="ECO:0007669"/>
    <property type="project" value="UniProtKB-SubCell"/>
</dbReference>
<dbReference type="GO" id="GO:0032049">
    <property type="term" value="P:cardiolipin biosynthetic process"/>
    <property type="evidence" value="ECO:0007669"/>
    <property type="project" value="UniProtKB-ARBA"/>
</dbReference>
<evidence type="ECO:0000256" key="9">
    <source>
        <dbReference type="ARBA" id="ARBA00023136"/>
    </source>
</evidence>
<dbReference type="Proteomes" id="UP000585665">
    <property type="component" value="Unassembled WGS sequence"/>
</dbReference>
<keyword evidence="7 11" id="KW-0812">Transmembrane</keyword>
<protein>
    <recommendedName>
        <fullName evidence="4">Phospholipase D</fullName>
    </recommendedName>
    <alternativeName>
        <fullName evidence="10">Choline phosphatase</fullName>
    </alternativeName>
</protein>
<feature type="transmembrane region" description="Helical" evidence="11">
    <location>
        <begin position="7"/>
        <end position="27"/>
    </location>
</feature>
<comment type="function">
    <text evidence="1">Could be a virulence factor.</text>
</comment>
<evidence type="ECO:0000256" key="1">
    <source>
        <dbReference type="ARBA" id="ARBA00003145"/>
    </source>
</evidence>
<dbReference type="Gene3D" id="3.30.870.10">
    <property type="entry name" value="Endonuclease Chain A"/>
    <property type="match status" value="2"/>
</dbReference>
<dbReference type="GO" id="GO:0005576">
    <property type="term" value="C:extracellular region"/>
    <property type="evidence" value="ECO:0007669"/>
    <property type="project" value="UniProtKB-SubCell"/>
</dbReference>
<keyword evidence="9 11" id="KW-0472">Membrane</keyword>
<dbReference type="RefSeq" id="WP_176612076.1">
    <property type="nucleotide sequence ID" value="NZ_JABXXR010000002.1"/>
</dbReference>
<dbReference type="InterPro" id="IPR025202">
    <property type="entry name" value="PLD-like_dom"/>
</dbReference>
<dbReference type="CDD" id="cd09157">
    <property type="entry name" value="PLDc_CLS_unchar2_1"/>
    <property type="match status" value="1"/>
</dbReference>
<dbReference type="AlphaFoldDB" id="A0A850P902"/>
<keyword evidence="6" id="KW-0964">Secreted</keyword>
<name>A0A850P902_9PROT</name>
<dbReference type="PANTHER" id="PTHR21248">
    <property type="entry name" value="CARDIOLIPIN SYNTHASE"/>
    <property type="match status" value="1"/>
</dbReference>
<gene>
    <name evidence="13" type="ORF">HUK82_00525</name>
</gene>
<dbReference type="InterPro" id="IPR001736">
    <property type="entry name" value="PLipase_D/transphosphatidylase"/>
</dbReference>
<organism evidence="13 14">
    <name type="scientific">Ameyamaea chiangmaiensis</name>
    <dbReference type="NCBI Taxonomy" id="442969"/>
    <lineage>
        <taxon>Bacteria</taxon>
        <taxon>Pseudomonadati</taxon>
        <taxon>Pseudomonadota</taxon>
        <taxon>Alphaproteobacteria</taxon>
        <taxon>Acetobacterales</taxon>
        <taxon>Acetobacteraceae</taxon>
        <taxon>Ameyamaea</taxon>
    </lineage>
</organism>
<proteinExistence type="predicted"/>
<evidence type="ECO:0000256" key="3">
    <source>
        <dbReference type="ARBA" id="ARBA00004651"/>
    </source>
</evidence>
<evidence type="ECO:0000259" key="12">
    <source>
        <dbReference type="PROSITE" id="PS50035"/>
    </source>
</evidence>